<name>A0A848MS39_ENTMU</name>
<dbReference type="InterPro" id="IPR008767">
    <property type="entry name" value="Phage_SPP1_head-tail_adaptor"/>
</dbReference>
<accession>A0A848MS39</accession>
<gene>
    <name evidence="1" type="ORF">HI921_09045</name>
</gene>
<dbReference type="Gene3D" id="2.40.10.270">
    <property type="entry name" value="Bacteriophage SPP1 head-tail adaptor protein"/>
    <property type="match status" value="1"/>
</dbReference>
<sequence>MITRKLNERITFFSRKVKQNDEGDPFNDDKDLFSCWSEVAKATTKEFRDRSNEKIESLQKLRRKRTFYIRFRKDVSSEQFVKWREKAYKIIDIEEDWRSKDMLMITVEVVE</sequence>
<dbReference type="NCBIfam" id="TIGR01563">
    <property type="entry name" value="gp16_SPP1"/>
    <property type="match status" value="1"/>
</dbReference>
<dbReference type="Pfam" id="PF05521">
    <property type="entry name" value="Phage_HCP"/>
    <property type="match status" value="1"/>
</dbReference>
<evidence type="ECO:0000313" key="1">
    <source>
        <dbReference type="EMBL" id="NMP58607.1"/>
    </source>
</evidence>
<comment type="caution">
    <text evidence="1">The sequence shown here is derived from an EMBL/GenBank/DDBJ whole genome shotgun (WGS) entry which is preliminary data.</text>
</comment>
<dbReference type="RefSeq" id="WP_169058691.1">
    <property type="nucleotide sequence ID" value="NZ_JABCAG010000023.1"/>
</dbReference>
<dbReference type="AlphaFoldDB" id="A0A848MS39"/>
<dbReference type="EMBL" id="JABCAG010000023">
    <property type="protein sequence ID" value="NMP58607.1"/>
    <property type="molecule type" value="Genomic_DNA"/>
</dbReference>
<evidence type="ECO:0000313" key="2">
    <source>
        <dbReference type="Proteomes" id="UP000557857"/>
    </source>
</evidence>
<protein>
    <submittedName>
        <fullName evidence="1">Phage head closure protein</fullName>
    </submittedName>
</protein>
<proteinExistence type="predicted"/>
<dbReference type="InterPro" id="IPR038666">
    <property type="entry name" value="SSP1_head-tail_sf"/>
</dbReference>
<dbReference type="Proteomes" id="UP000557857">
    <property type="component" value="Unassembled WGS sequence"/>
</dbReference>
<organism evidence="1 2">
    <name type="scientific">Enterococcus mundtii</name>
    <dbReference type="NCBI Taxonomy" id="53346"/>
    <lineage>
        <taxon>Bacteria</taxon>
        <taxon>Bacillati</taxon>
        <taxon>Bacillota</taxon>
        <taxon>Bacilli</taxon>
        <taxon>Lactobacillales</taxon>
        <taxon>Enterococcaceae</taxon>
        <taxon>Enterococcus</taxon>
    </lineage>
</organism>
<reference evidence="1 2" key="1">
    <citation type="submission" date="2020-04" db="EMBL/GenBank/DDBJ databases">
        <authorList>
            <person name="Abaymova A."/>
            <person name="Teymurazov M."/>
            <person name="Tazyna O."/>
            <person name="Chatushin Y."/>
            <person name="Svetoch E."/>
            <person name="Pereligyn V."/>
            <person name="Pohylenko V."/>
            <person name="Platonov M."/>
            <person name="Kartsev N."/>
            <person name="Skryabin Y."/>
            <person name="Sizova A."/>
            <person name="Solomentsev V."/>
            <person name="Kislichkina A."/>
            <person name="Bogun A."/>
        </authorList>
    </citation>
    <scope>NUCLEOTIDE SEQUENCE [LARGE SCALE GENOMIC DNA]</scope>
    <source>
        <strain evidence="2">SCPM-O-B-8398 (E28)</strain>
    </source>
</reference>